<protein>
    <submittedName>
        <fullName evidence="1">Uncharacterized protein</fullName>
    </submittedName>
</protein>
<evidence type="ECO:0000313" key="2">
    <source>
        <dbReference type="Proteomes" id="UP000823674"/>
    </source>
</evidence>
<organism evidence="1 2">
    <name type="scientific">Brassica rapa subsp. trilocularis</name>
    <dbReference type="NCBI Taxonomy" id="1813537"/>
    <lineage>
        <taxon>Eukaryota</taxon>
        <taxon>Viridiplantae</taxon>
        <taxon>Streptophyta</taxon>
        <taxon>Embryophyta</taxon>
        <taxon>Tracheophyta</taxon>
        <taxon>Spermatophyta</taxon>
        <taxon>Magnoliopsida</taxon>
        <taxon>eudicotyledons</taxon>
        <taxon>Gunneridae</taxon>
        <taxon>Pentapetalae</taxon>
        <taxon>rosids</taxon>
        <taxon>malvids</taxon>
        <taxon>Brassicales</taxon>
        <taxon>Brassicaceae</taxon>
        <taxon>Brassiceae</taxon>
        <taxon>Brassica</taxon>
    </lineage>
</organism>
<evidence type="ECO:0000313" key="1">
    <source>
        <dbReference type="EMBL" id="KAG5392743.1"/>
    </source>
</evidence>
<dbReference type="Proteomes" id="UP000823674">
    <property type="component" value="Chromosome A06"/>
</dbReference>
<dbReference type="EMBL" id="JADBGQ010000006">
    <property type="protein sequence ID" value="KAG5392743.1"/>
    <property type="molecule type" value="Genomic_DNA"/>
</dbReference>
<gene>
    <name evidence="1" type="primary">A06p018020.1_BraROA</name>
    <name evidence="1" type="ORF">IGI04_022706</name>
</gene>
<reference evidence="1 2" key="1">
    <citation type="submission" date="2021-03" db="EMBL/GenBank/DDBJ databases">
        <authorList>
            <person name="King G.J."/>
            <person name="Bancroft I."/>
            <person name="Baten A."/>
            <person name="Bloomfield J."/>
            <person name="Borpatragohain P."/>
            <person name="He Z."/>
            <person name="Irish N."/>
            <person name="Irwin J."/>
            <person name="Liu K."/>
            <person name="Mauleon R.P."/>
            <person name="Moore J."/>
            <person name="Morris R."/>
            <person name="Ostergaard L."/>
            <person name="Wang B."/>
            <person name="Wells R."/>
        </authorList>
    </citation>
    <scope>NUCLEOTIDE SEQUENCE [LARGE SCALE GENOMIC DNA]</scope>
    <source>
        <strain evidence="1">R-o-18</strain>
        <tissue evidence="1">Leaf</tissue>
    </source>
</reference>
<keyword evidence="2" id="KW-1185">Reference proteome</keyword>
<comment type="caution">
    <text evidence="1">The sequence shown here is derived from an EMBL/GenBank/DDBJ whole genome shotgun (WGS) entry which is preliminary data.</text>
</comment>
<accession>A0ABQ7M3Z0</accession>
<name>A0ABQ7M3Z0_BRACM</name>
<proteinExistence type="predicted"/>
<sequence>MPKSLQRRYVKVREPLFDPETSKRIYWQELPFDNNNEVHDHDHGCFLFLKISIHRMIDKWFGPLFGLTKFDEFHY</sequence>